<proteinExistence type="inferred from homology"/>
<reference evidence="10 11" key="1">
    <citation type="journal article" date="2019" name="Int. J. Syst. Evol. Microbiol.">
        <title>The Global Catalogue of Microorganisms (GCM) 10K type strain sequencing project: providing services to taxonomists for standard genome sequencing and annotation.</title>
        <authorList>
            <consortium name="The Broad Institute Genomics Platform"/>
            <consortium name="The Broad Institute Genome Sequencing Center for Infectious Disease"/>
            <person name="Wu L."/>
            <person name="Ma J."/>
        </authorList>
    </citation>
    <scope>NUCLEOTIDE SEQUENCE [LARGE SCALE GENOMIC DNA]</scope>
    <source>
        <strain evidence="10 11">JCM 16013</strain>
    </source>
</reference>
<dbReference type="SUPFAM" id="SSF161098">
    <property type="entry name" value="MetI-like"/>
    <property type="match status" value="1"/>
</dbReference>
<dbReference type="CDD" id="cd06261">
    <property type="entry name" value="TM_PBP2"/>
    <property type="match status" value="1"/>
</dbReference>
<keyword evidence="11" id="KW-1185">Reference proteome</keyword>
<keyword evidence="6 7" id="KW-0472">Membrane</keyword>
<feature type="region of interest" description="Disordered" evidence="8">
    <location>
        <begin position="1"/>
        <end position="25"/>
    </location>
</feature>
<feature type="transmembrane region" description="Helical" evidence="7">
    <location>
        <begin position="166"/>
        <end position="186"/>
    </location>
</feature>
<evidence type="ECO:0000256" key="5">
    <source>
        <dbReference type="ARBA" id="ARBA00022989"/>
    </source>
</evidence>
<feature type="transmembrane region" description="Helical" evidence="7">
    <location>
        <begin position="207"/>
        <end position="231"/>
    </location>
</feature>
<dbReference type="Proteomes" id="UP001499854">
    <property type="component" value="Unassembled WGS sequence"/>
</dbReference>
<evidence type="ECO:0000256" key="1">
    <source>
        <dbReference type="ARBA" id="ARBA00004651"/>
    </source>
</evidence>
<feature type="domain" description="ABC transmembrane type-1" evidence="9">
    <location>
        <begin position="95"/>
        <end position="286"/>
    </location>
</feature>
<dbReference type="PANTHER" id="PTHR43744">
    <property type="entry name" value="ABC TRANSPORTER PERMEASE PROTEIN MG189-RELATED-RELATED"/>
    <property type="match status" value="1"/>
</dbReference>
<evidence type="ECO:0000313" key="11">
    <source>
        <dbReference type="Proteomes" id="UP001499854"/>
    </source>
</evidence>
<accession>A0ABN2QTE2</accession>
<gene>
    <name evidence="10" type="ORF">GCM10009838_12270</name>
</gene>
<feature type="transmembrane region" description="Helical" evidence="7">
    <location>
        <begin position="99"/>
        <end position="120"/>
    </location>
</feature>
<evidence type="ECO:0000256" key="4">
    <source>
        <dbReference type="ARBA" id="ARBA00022692"/>
    </source>
</evidence>
<feature type="transmembrane region" description="Helical" evidence="7">
    <location>
        <begin position="267"/>
        <end position="287"/>
    </location>
</feature>
<keyword evidence="3" id="KW-1003">Cell membrane</keyword>
<dbReference type="InterPro" id="IPR035906">
    <property type="entry name" value="MetI-like_sf"/>
</dbReference>
<dbReference type="InterPro" id="IPR000515">
    <property type="entry name" value="MetI-like"/>
</dbReference>
<sequence length="301" mass="32627">MSTALDSGSVRRTRPARTTRPARRGTETASKVVVNAVLGLMALYTLIPLWWLFVSATKGSGYLYTGAPLWFSHFDLIANVKTVFSHDGGVFATWLGNSALYSLVGASVSTLLSATAGYALSKFAFRGRESVFNVILASVLIPAPMFALPLFLLMAKLNLTDSYWSVLLPSCVSPFGVYLCRIFAAASVPDELLEAARLDGAGERRTFFGIALPLMGPALVTVFLFQFVSIWNNYLLPSLMLNTPSRLPVTVGLVQWRSEFANGVPPLLPITGALLSLIPLVVAFISLQRFWRKGLTSGAVK</sequence>
<name>A0ABN2QTE2_9ACTN</name>
<dbReference type="RefSeq" id="WP_344655925.1">
    <property type="nucleotide sequence ID" value="NZ_BAAAQM010000004.1"/>
</dbReference>
<dbReference type="PROSITE" id="PS50928">
    <property type="entry name" value="ABC_TM1"/>
    <property type="match status" value="1"/>
</dbReference>
<dbReference type="EMBL" id="BAAAQM010000004">
    <property type="protein sequence ID" value="GAA1957768.1"/>
    <property type="molecule type" value="Genomic_DNA"/>
</dbReference>
<dbReference type="Gene3D" id="1.10.3720.10">
    <property type="entry name" value="MetI-like"/>
    <property type="match status" value="1"/>
</dbReference>
<feature type="compositionally biased region" description="Basic residues" evidence="8">
    <location>
        <begin position="11"/>
        <end position="23"/>
    </location>
</feature>
<evidence type="ECO:0000313" key="10">
    <source>
        <dbReference type="EMBL" id="GAA1957768.1"/>
    </source>
</evidence>
<evidence type="ECO:0000256" key="3">
    <source>
        <dbReference type="ARBA" id="ARBA00022475"/>
    </source>
</evidence>
<dbReference type="PANTHER" id="PTHR43744:SF12">
    <property type="entry name" value="ABC TRANSPORTER PERMEASE PROTEIN MG189-RELATED"/>
    <property type="match status" value="1"/>
</dbReference>
<organism evidence="10 11">
    <name type="scientific">Catenulispora subtropica</name>
    <dbReference type="NCBI Taxonomy" id="450798"/>
    <lineage>
        <taxon>Bacteria</taxon>
        <taxon>Bacillati</taxon>
        <taxon>Actinomycetota</taxon>
        <taxon>Actinomycetes</taxon>
        <taxon>Catenulisporales</taxon>
        <taxon>Catenulisporaceae</taxon>
        <taxon>Catenulispora</taxon>
    </lineage>
</organism>
<keyword evidence="4 7" id="KW-0812">Transmembrane</keyword>
<comment type="subcellular location">
    <subcellularLocation>
        <location evidence="1 7">Cell membrane</location>
        <topology evidence="1 7">Multi-pass membrane protein</topology>
    </subcellularLocation>
</comment>
<evidence type="ECO:0000256" key="2">
    <source>
        <dbReference type="ARBA" id="ARBA00022448"/>
    </source>
</evidence>
<keyword evidence="2 7" id="KW-0813">Transport</keyword>
<evidence type="ECO:0000256" key="8">
    <source>
        <dbReference type="SAM" id="MobiDB-lite"/>
    </source>
</evidence>
<dbReference type="Pfam" id="PF00528">
    <property type="entry name" value="BPD_transp_1"/>
    <property type="match status" value="1"/>
</dbReference>
<feature type="transmembrane region" description="Helical" evidence="7">
    <location>
        <begin position="32"/>
        <end position="53"/>
    </location>
</feature>
<evidence type="ECO:0000256" key="6">
    <source>
        <dbReference type="ARBA" id="ARBA00023136"/>
    </source>
</evidence>
<feature type="transmembrane region" description="Helical" evidence="7">
    <location>
        <begin position="132"/>
        <end position="154"/>
    </location>
</feature>
<evidence type="ECO:0000259" key="9">
    <source>
        <dbReference type="PROSITE" id="PS50928"/>
    </source>
</evidence>
<evidence type="ECO:0000256" key="7">
    <source>
        <dbReference type="RuleBase" id="RU363032"/>
    </source>
</evidence>
<keyword evidence="5 7" id="KW-1133">Transmembrane helix</keyword>
<comment type="similarity">
    <text evidence="7">Belongs to the binding-protein-dependent transport system permease family.</text>
</comment>
<comment type="caution">
    <text evidence="10">The sequence shown here is derived from an EMBL/GenBank/DDBJ whole genome shotgun (WGS) entry which is preliminary data.</text>
</comment>
<protein>
    <submittedName>
        <fullName evidence="10">Carbohydrate ABC transporter permease</fullName>
    </submittedName>
</protein>